<accession>A0A8D9BRP8</accession>
<reference evidence="1" key="1">
    <citation type="submission" date="2021-05" db="EMBL/GenBank/DDBJ databases">
        <authorList>
            <person name="Alioto T."/>
            <person name="Alioto T."/>
            <person name="Gomez Garrido J."/>
        </authorList>
    </citation>
    <scope>NUCLEOTIDE SEQUENCE</scope>
</reference>
<name>A0A8D9BRP8_9HEMI</name>
<dbReference type="AlphaFoldDB" id="A0A8D9BRP8"/>
<protein>
    <submittedName>
        <fullName evidence="1">Uncharacterized protein</fullName>
    </submittedName>
</protein>
<proteinExistence type="predicted"/>
<dbReference type="EMBL" id="HBUF01654989">
    <property type="protein sequence ID" value="CAG6787600.1"/>
    <property type="molecule type" value="Transcribed_RNA"/>
</dbReference>
<evidence type="ECO:0000313" key="1">
    <source>
        <dbReference type="EMBL" id="CAG6787600.1"/>
    </source>
</evidence>
<sequence length="112" mass="12586">MNMALKFQSTEDILFFNPIMMNLLEKVTLLEKYDKTCHMNDLTTANTSIYSQSTASSSEPFLNTTSISMWETLCSLKNFGKGKNWLSGTMKKALSPVKVQGAIPNFVYKVSI</sequence>
<organism evidence="1">
    <name type="scientific">Cacopsylla melanoneura</name>
    <dbReference type="NCBI Taxonomy" id="428564"/>
    <lineage>
        <taxon>Eukaryota</taxon>
        <taxon>Metazoa</taxon>
        <taxon>Ecdysozoa</taxon>
        <taxon>Arthropoda</taxon>
        <taxon>Hexapoda</taxon>
        <taxon>Insecta</taxon>
        <taxon>Pterygota</taxon>
        <taxon>Neoptera</taxon>
        <taxon>Paraneoptera</taxon>
        <taxon>Hemiptera</taxon>
        <taxon>Sternorrhyncha</taxon>
        <taxon>Psylloidea</taxon>
        <taxon>Psyllidae</taxon>
        <taxon>Psyllinae</taxon>
        <taxon>Cacopsylla</taxon>
    </lineage>
</organism>